<name>A0A803LUM7_CHEQI</name>
<reference evidence="4" key="1">
    <citation type="journal article" date="2017" name="Nature">
        <title>The genome of Chenopodium quinoa.</title>
        <authorList>
            <person name="Jarvis D.E."/>
            <person name="Ho Y.S."/>
            <person name="Lightfoot D.J."/>
            <person name="Schmoeckel S.M."/>
            <person name="Li B."/>
            <person name="Borm T.J.A."/>
            <person name="Ohyanagi H."/>
            <person name="Mineta K."/>
            <person name="Michell C.T."/>
            <person name="Saber N."/>
            <person name="Kharbatia N.M."/>
            <person name="Rupper R.R."/>
            <person name="Sharp A.R."/>
            <person name="Dally N."/>
            <person name="Boughton B.A."/>
            <person name="Woo Y.H."/>
            <person name="Gao G."/>
            <person name="Schijlen E.G.W.M."/>
            <person name="Guo X."/>
            <person name="Momin A.A."/>
            <person name="Negrao S."/>
            <person name="Al-Babili S."/>
            <person name="Gehring C."/>
            <person name="Roessner U."/>
            <person name="Jung C."/>
            <person name="Murphy K."/>
            <person name="Arold S.T."/>
            <person name="Gojobori T."/>
            <person name="van der Linden C.G."/>
            <person name="van Loo E.N."/>
            <person name="Jellen E.N."/>
            <person name="Maughan P.J."/>
            <person name="Tester M."/>
        </authorList>
    </citation>
    <scope>NUCLEOTIDE SEQUENCE [LARGE SCALE GENOMIC DNA]</scope>
    <source>
        <strain evidence="4">cv. PI 614886</strain>
    </source>
</reference>
<dbReference type="InterPro" id="IPR042099">
    <property type="entry name" value="ANL_N_sf"/>
</dbReference>
<feature type="domain" description="AMP-dependent synthetase/ligase" evidence="3">
    <location>
        <begin position="312"/>
        <end position="389"/>
    </location>
</feature>
<dbReference type="Pfam" id="PF00501">
    <property type="entry name" value="AMP-binding"/>
    <property type="match status" value="1"/>
</dbReference>
<comment type="similarity">
    <text evidence="1">Belongs to the ATP-dependent AMP-binding enzyme family.</text>
</comment>
<evidence type="ECO:0000313" key="5">
    <source>
        <dbReference type="Proteomes" id="UP000596660"/>
    </source>
</evidence>
<sequence>MSGCPSLQVLVPRHVDYLDELRFTAPNIEKLDLKSFYASVLDCPQPEDFKYSSKILTGIDEFDEIVNKICNVEAVKFLEEAFQQSNFREEDIPQTRWKCLHLESSKLNEDQLIGICRVLRSSPYLEELIVFSNSQQNLRRDLGKSRKTREHHVLSEELSSPCVIPLLKSVTIHGHKVPCQGLFQLAEFLLTSCVSLEKIVILPSTYKLGAVEELKFLLDNTAFMGSKSLRLKQLLSKCKGNQWVGDILVAAPLSPSLDFGIHINDGGYSSFAGRCSPTAFDVPTGGEDFTQSFICQPSKEFQTTYELMVKNGDPGPESEWDPIVLNYTSGTMSSPKGVVHCHRGSFITMMDSLVDWSVPKQPVYLWTLPMFHSNGWGFTWGMAAVGGTNLS</sequence>
<dbReference type="PANTHER" id="PTHR43859">
    <property type="entry name" value="ACYL-ACTIVATING ENZYME"/>
    <property type="match status" value="1"/>
</dbReference>
<keyword evidence="2" id="KW-0436">Ligase</keyword>
<dbReference type="InterPro" id="IPR000873">
    <property type="entry name" value="AMP-dep_synth/lig_dom"/>
</dbReference>
<dbReference type="GO" id="GO:0016874">
    <property type="term" value="F:ligase activity"/>
    <property type="evidence" value="ECO:0007669"/>
    <property type="project" value="UniProtKB-KW"/>
</dbReference>
<evidence type="ECO:0000313" key="4">
    <source>
        <dbReference type="EnsemblPlants" id="AUR62018921-RA:cds"/>
    </source>
</evidence>
<dbReference type="Gene3D" id="3.40.50.12780">
    <property type="entry name" value="N-terminal domain of ligase-like"/>
    <property type="match status" value="1"/>
</dbReference>
<evidence type="ECO:0000259" key="3">
    <source>
        <dbReference type="Pfam" id="PF00501"/>
    </source>
</evidence>
<evidence type="ECO:0000256" key="2">
    <source>
        <dbReference type="ARBA" id="ARBA00022598"/>
    </source>
</evidence>
<dbReference type="Gramene" id="AUR62018921-RA">
    <property type="protein sequence ID" value="AUR62018921-RA:cds"/>
    <property type="gene ID" value="AUR62018921"/>
</dbReference>
<evidence type="ECO:0000256" key="1">
    <source>
        <dbReference type="ARBA" id="ARBA00006432"/>
    </source>
</evidence>
<accession>A0A803LUM7</accession>
<dbReference type="EnsemblPlants" id="AUR62018921-RA">
    <property type="protein sequence ID" value="AUR62018921-RA:cds"/>
    <property type="gene ID" value="AUR62018921"/>
</dbReference>
<dbReference type="SUPFAM" id="SSF52047">
    <property type="entry name" value="RNI-like"/>
    <property type="match status" value="1"/>
</dbReference>
<dbReference type="SUPFAM" id="SSF56801">
    <property type="entry name" value="Acetyl-CoA synthetase-like"/>
    <property type="match status" value="1"/>
</dbReference>
<reference evidence="4" key="2">
    <citation type="submission" date="2021-03" db="UniProtKB">
        <authorList>
            <consortium name="EnsemblPlants"/>
        </authorList>
    </citation>
    <scope>IDENTIFICATION</scope>
</reference>
<keyword evidence="5" id="KW-1185">Reference proteome</keyword>
<protein>
    <recommendedName>
        <fullName evidence="3">AMP-dependent synthetase/ligase domain-containing protein</fullName>
    </recommendedName>
</protein>
<proteinExistence type="inferred from homology"/>
<organism evidence="4 5">
    <name type="scientific">Chenopodium quinoa</name>
    <name type="common">Quinoa</name>
    <dbReference type="NCBI Taxonomy" id="63459"/>
    <lineage>
        <taxon>Eukaryota</taxon>
        <taxon>Viridiplantae</taxon>
        <taxon>Streptophyta</taxon>
        <taxon>Embryophyta</taxon>
        <taxon>Tracheophyta</taxon>
        <taxon>Spermatophyta</taxon>
        <taxon>Magnoliopsida</taxon>
        <taxon>eudicotyledons</taxon>
        <taxon>Gunneridae</taxon>
        <taxon>Pentapetalae</taxon>
        <taxon>Caryophyllales</taxon>
        <taxon>Chenopodiaceae</taxon>
        <taxon>Chenopodioideae</taxon>
        <taxon>Atripliceae</taxon>
        <taxon>Chenopodium</taxon>
    </lineage>
</organism>
<dbReference type="PANTHER" id="PTHR43859:SF57">
    <property type="entry name" value="ACYL-ACTIVATING ENZYME 8-RELATED"/>
    <property type="match status" value="1"/>
</dbReference>
<dbReference type="AlphaFoldDB" id="A0A803LUM7"/>
<dbReference type="Proteomes" id="UP000596660">
    <property type="component" value="Unplaced"/>
</dbReference>